<comment type="caution">
    <text evidence="1">The sequence shown here is derived from an EMBL/GenBank/DDBJ whole genome shotgun (WGS) entry which is preliminary data.</text>
</comment>
<protein>
    <submittedName>
        <fullName evidence="1">ABC transporter permease</fullName>
    </submittedName>
</protein>
<name>A0A6I3JFE0_9ACTN</name>
<dbReference type="Proteomes" id="UP000433406">
    <property type="component" value="Unassembled WGS sequence"/>
</dbReference>
<keyword evidence="2" id="KW-1185">Reference proteome</keyword>
<reference evidence="1 2" key="1">
    <citation type="submission" date="2019-10" db="EMBL/GenBank/DDBJ databases">
        <title>Nocardioides novel species isolated from the excrement of Marmot.</title>
        <authorList>
            <person name="Zhang G."/>
        </authorList>
    </citation>
    <scope>NUCLEOTIDE SEQUENCE [LARGE SCALE GENOMIC DNA]</scope>
    <source>
        <strain evidence="2">zg-579</strain>
    </source>
</reference>
<gene>
    <name evidence="1" type="ORF">GGQ22_17045</name>
</gene>
<evidence type="ECO:0000313" key="2">
    <source>
        <dbReference type="Proteomes" id="UP000433406"/>
    </source>
</evidence>
<proteinExistence type="predicted"/>
<dbReference type="AlphaFoldDB" id="A0A6I3JFE0"/>
<dbReference type="RefSeq" id="WP_171897084.1">
    <property type="nucleotide sequence ID" value="NZ_CP053660.1"/>
</dbReference>
<sequence length="305" mass="32259">MSSPSERPARPPAGTGVIHDLGYRRYTGPRLGEPAVARAFFLSGLRHTYGLGRSGRSKVLPMLLLGLMLLPALILVGVLVQARDLLGLDEQLVAYSTYPITTQLLISVFVASQAPALISRDLRFRTITLYLARPMRRRTYVLVRLASLTVATFVLIGAPLLLMYVGGVLADLPLTRETGRFLGGLVGAALLAACLAGLAAVVAALTVRRGLAVTAVIVVLLVSFTLVSTVQGVAASTDHDTVGRIAGLFSPYTLVNGVQVFLFDSPAATATPPEGTAMGLLYLLGVLAVVLGSIVALLVRYRRVD</sequence>
<dbReference type="EMBL" id="WLCI01000018">
    <property type="protein sequence ID" value="MTB96785.1"/>
    <property type="molecule type" value="Genomic_DNA"/>
</dbReference>
<accession>A0A6I3JFE0</accession>
<evidence type="ECO:0000313" key="1">
    <source>
        <dbReference type="EMBL" id="MTB96785.1"/>
    </source>
</evidence>
<organism evidence="1 2">
    <name type="scientific">Nocardioides marmotae</name>
    <dbReference type="NCBI Taxonomy" id="2663857"/>
    <lineage>
        <taxon>Bacteria</taxon>
        <taxon>Bacillati</taxon>
        <taxon>Actinomycetota</taxon>
        <taxon>Actinomycetes</taxon>
        <taxon>Propionibacteriales</taxon>
        <taxon>Nocardioidaceae</taxon>
        <taxon>Nocardioides</taxon>
    </lineage>
</organism>